<protein>
    <recommendedName>
        <fullName evidence="2">Putative nickel insertion protein</fullName>
    </recommendedName>
</protein>
<dbReference type="PANTHER" id="PTHR36566:SF1">
    <property type="entry name" value="PYRIDINIUM-3,5-BISTHIOCARBOXYLIC ACID MONONUCLEOTIDE NICKEL INSERTION PROTEIN"/>
    <property type="match status" value="1"/>
</dbReference>
<evidence type="ECO:0000313" key="3">
    <source>
        <dbReference type="EMBL" id="VEN73089.1"/>
    </source>
</evidence>
<dbReference type="EMBL" id="CAACVI010000003">
    <property type="protein sequence ID" value="VEN73089.1"/>
    <property type="molecule type" value="Genomic_DNA"/>
</dbReference>
<dbReference type="Pfam" id="PF01969">
    <property type="entry name" value="Ni_insertion"/>
    <property type="match status" value="1"/>
</dbReference>
<gene>
    <name evidence="3" type="ORF">EPICR_110057</name>
</gene>
<accession>A0A484HJQ4</accession>
<organism evidence="3">
    <name type="scientific">uncultured Desulfobacteraceae bacterium</name>
    <dbReference type="NCBI Taxonomy" id="218296"/>
    <lineage>
        <taxon>Bacteria</taxon>
        <taxon>Pseudomonadati</taxon>
        <taxon>Thermodesulfobacteriota</taxon>
        <taxon>Desulfobacteria</taxon>
        <taxon>Desulfobacterales</taxon>
        <taxon>Desulfobacteraceae</taxon>
        <taxon>environmental samples</taxon>
    </lineage>
</organism>
<dbReference type="PANTHER" id="PTHR36566">
    <property type="entry name" value="NICKEL INSERTION PROTEIN-RELATED"/>
    <property type="match status" value="1"/>
</dbReference>
<sequence length="394" mass="42197">MTPPRPGRAAHFDCFSGISGDMVLGALIDLGVPVGRLKDDLSKVLSQKFDIQVKKVLKNGVAAQNVRVIHDPADASPTDFVRVTEMIGKSGLPEETVRLSLDIFKILAEAEGRVHGCPADQVHFHEVGAADAIVDIVGAAIGVSILGLGPVSASRIPLGRGQIGCAHGTLPVPAPAVVEILKGVPVCRGHARAEMTTPTGAAIIVALADSFGSMPDMTLCETGMGAGDADFPGLPNVLRVMIGDPDLPGDWVDVIETSIDDMSPEFYGLLMERLFEDGALDVCMIPVFMKKNRPGTLVKVLCRPRDRDAAVRRILSETTSAGVRWRREERAVLPRETVFLDTTLGKIQCKRIVSPDGEARLTPEHESCGKIAREKNIPLRKVYEAALLEGKGKI</sequence>
<dbReference type="AlphaFoldDB" id="A0A484HJQ4"/>
<evidence type="ECO:0000256" key="1">
    <source>
        <dbReference type="ARBA" id="ARBA00022596"/>
    </source>
</evidence>
<dbReference type="NCBIfam" id="TIGR00299">
    <property type="entry name" value="nickel pincer cofactor biosynthesis protein LarC"/>
    <property type="match status" value="1"/>
</dbReference>
<evidence type="ECO:0000256" key="2">
    <source>
        <dbReference type="HAMAP-Rule" id="MF_01074"/>
    </source>
</evidence>
<proteinExistence type="inferred from homology"/>
<dbReference type="GO" id="GO:0016151">
    <property type="term" value="F:nickel cation binding"/>
    <property type="evidence" value="ECO:0007669"/>
    <property type="project" value="UniProtKB-UniRule"/>
</dbReference>
<keyword evidence="2" id="KW-0456">Lyase</keyword>
<dbReference type="InterPro" id="IPR002822">
    <property type="entry name" value="Ni_insertion"/>
</dbReference>
<dbReference type="GO" id="GO:0016829">
    <property type="term" value="F:lyase activity"/>
    <property type="evidence" value="ECO:0007669"/>
    <property type="project" value="UniProtKB-UniRule"/>
</dbReference>
<name>A0A484HJQ4_9BACT</name>
<keyword evidence="1 2" id="KW-0533">Nickel</keyword>
<dbReference type="Gene3D" id="3.30.70.1380">
    <property type="entry name" value="Transcriptional regulatory protein pf0864 domain like"/>
    <property type="match status" value="1"/>
</dbReference>
<reference evidence="3" key="1">
    <citation type="submission" date="2019-01" db="EMBL/GenBank/DDBJ databases">
        <authorList>
            <consortium name="Genoscope - CEA"/>
            <person name="William W."/>
        </authorList>
    </citation>
    <scope>NUCLEOTIDE SEQUENCE</scope>
    <source>
        <strain evidence="3">CR-1</strain>
    </source>
</reference>
<comment type="similarity">
    <text evidence="2">Belongs to the LarC family.</text>
</comment>
<dbReference type="HAMAP" id="MF_01074">
    <property type="entry name" value="LarC"/>
    <property type="match status" value="1"/>
</dbReference>